<dbReference type="Pfam" id="PF00160">
    <property type="entry name" value="Pro_isomerase"/>
    <property type="match status" value="1"/>
</dbReference>
<dbReference type="GO" id="GO:0005737">
    <property type="term" value="C:cytoplasm"/>
    <property type="evidence" value="ECO:0007669"/>
    <property type="project" value="TreeGrafter"/>
</dbReference>
<dbReference type="SUPFAM" id="SSF50891">
    <property type="entry name" value="Cyclophilin-like"/>
    <property type="match status" value="1"/>
</dbReference>
<organism evidence="7 8">
    <name type="scientific">Euplotes crassus</name>
    <dbReference type="NCBI Taxonomy" id="5936"/>
    <lineage>
        <taxon>Eukaryota</taxon>
        <taxon>Sar</taxon>
        <taxon>Alveolata</taxon>
        <taxon>Ciliophora</taxon>
        <taxon>Intramacronucleata</taxon>
        <taxon>Spirotrichea</taxon>
        <taxon>Hypotrichia</taxon>
        <taxon>Euplotida</taxon>
        <taxon>Euplotidae</taxon>
        <taxon>Moneuplotes</taxon>
    </lineage>
</organism>
<name>A0AAD1XE15_EUPCR</name>
<dbReference type="Gene3D" id="1.25.40.10">
    <property type="entry name" value="Tetratricopeptide repeat domain"/>
    <property type="match status" value="1"/>
</dbReference>
<evidence type="ECO:0000256" key="5">
    <source>
        <dbReference type="SAM" id="MobiDB-lite"/>
    </source>
</evidence>
<dbReference type="PROSITE" id="PS50072">
    <property type="entry name" value="CSA_PPIASE_2"/>
    <property type="match status" value="1"/>
</dbReference>
<accession>A0AAD1XE15</accession>
<comment type="caution">
    <text evidence="7">The sequence shown here is derived from an EMBL/GenBank/DDBJ whole genome shotgun (WGS) entry which is preliminary data.</text>
</comment>
<dbReference type="PROSITE" id="PS00170">
    <property type="entry name" value="CSA_PPIASE_1"/>
    <property type="match status" value="1"/>
</dbReference>
<dbReference type="SMART" id="SM00028">
    <property type="entry name" value="TPR"/>
    <property type="match status" value="3"/>
</dbReference>
<dbReference type="InterPro" id="IPR020892">
    <property type="entry name" value="Cyclophilin-type_PPIase_CS"/>
</dbReference>
<evidence type="ECO:0000313" key="8">
    <source>
        <dbReference type="Proteomes" id="UP001295684"/>
    </source>
</evidence>
<dbReference type="Proteomes" id="UP001295684">
    <property type="component" value="Unassembled WGS sequence"/>
</dbReference>
<dbReference type="PANTHER" id="PTHR11071:SF561">
    <property type="entry name" value="PEPTIDYL-PROLYL CIS-TRANS ISOMERASE D-RELATED"/>
    <property type="match status" value="1"/>
</dbReference>
<comment type="catalytic activity">
    <reaction evidence="1">
        <text>[protein]-peptidylproline (omega=180) = [protein]-peptidylproline (omega=0)</text>
        <dbReference type="Rhea" id="RHEA:16237"/>
        <dbReference type="Rhea" id="RHEA-COMP:10747"/>
        <dbReference type="Rhea" id="RHEA-COMP:10748"/>
        <dbReference type="ChEBI" id="CHEBI:83833"/>
        <dbReference type="ChEBI" id="CHEBI:83834"/>
        <dbReference type="EC" id="5.2.1.8"/>
    </reaction>
</comment>
<evidence type="ECO:0000256" key="3">
    <source>
        <dbReference type="ARBA" id="ARBA00023110"/>
    </source>
</evidence>
<sequence>MSDKETTPSTEVQEPKEETPAPEISQEEEKAETPADLEEEKKEFEGDDEAETEDLTDEQLMEEAKKSKADGNTQFKDGNLMEALKKYREAVMSLDELEDDSTDEAKDLRKTFNLNIATVLKKMEKWSEVIKSTTAALEIDEHNVKALFFRAIASRNIKDFDTAVNDIKTAIKASPKDKALRKEYEIIKKEKKEYISSQKGLFSQAFSSGLYAEKEDPVRKEGFSEVPAYNPENPKVFFDVKIGESEPQKVIFELFADKTPKTAENFRAITAGHELEDGTKLHYKSNKFHRIIPNFMAQGGDITMGNGTGGRSIYSEKFDDEQIWIPHSEKGLLSMANAGPNTNGSQFFITFVETPHLDGKHTVFGRVIKGWETVKAMEGVKTGANDVPEDPVEIVDCGEYAEALEEADLDLTKE</sequence>
<reference evidence="7" key="1">
    <citation type="submission" date="2023-07" db="EMBL/GenBank/DDBJ databases">
        <authorList>
            <consortium name="AG Swart"/>
            <person name="Singh M."/>
            <person name="Singh A."/>
            <person name="Seah K."/>
            <person name="Emmerich C."/>
        </authorList>
    </citation>
    <scope>NUCLEOTIDE SEQUENCE</scope>
    <source>
        <strain evidence="7">DP1</strain>
    </source>
</reference>
<dbReference type="AlphaFoldDB" id="A0AAD1XE15"/>
<dbReference type="EMBL" id="CAMPGE010012337">
    <property type="protein sequence ID" value="CAI2371110.1"/>
    <property type="molecule type" value="Genomic_DNA"/>
</dbReference>
<gene>
    <name evidence="7" type="ORF">ECRASSUSDP1_LOCUS12430</name>
</gene>
<dbReference type="GO" id="GO:0003755">
    <property type="term" value="F:peptidyl-prolyl cis-trans isomerase activity"/>
    <property type="evidence" value="ECO:0007669"/>
    <property type="project" value="UniProtKB-KW"/>
</dbReference>
<dbReference type="PRINTS" id="PR00153">
    <property type="entry name" value="CSAPPISMRASE"/>
</dbReference>
<evidence type="ECO:0000313" key="7">
    <source>
        <dbReference type="EMBL" id="CAI2371110.1"/>
    </source>
</evidence>
<dbReference type="InterPro" id="IPR019734">
    <property type="entry name" value="TPR_rpt"/>
</dbReference>
<dbReference type="Gene3D" id="2.40.100.10">
    <property type="entry name" value="Cyclophilin-like"/>
    <property type="match status" value="1"/>
</dbReference>
<feature type="domain" description="PPIase cyclophilin-type" evidence="6">
    <location>
        <begin position="237"/>
        <end position="399"/>
    </location>
</feature>
<dbReference type="InterPro" id="IPR011990">
    <property type="entry name" value="TPR-like_helical_dom_sf"/>
</dbReference>
<dbReference type="SUPFAM" id="SSF48452">
    <property type="entry name" value="TPR-like"/>
    <property type="match status" value="1"/>
</dbReference>
<evidence type="ECO:0000259" key="6">
    <source>
        <dbReference type="PROSITE" id="PS50072"/>
    </source>
</evidence>
<keyword evidence="8" id="KW-1185">Reference proteome</keyword>
<dbReference type="EC" id="5.2.1.8" evidence="2"/>
<feature type="region of interest" description="Disordered" evidence="5">
    <location>
        <begin position="1"/>
        <end position="75"/>
    </location>
</feature>
<dbReference type="InterPro" id="IPR029000">
    <property type="entry name" value="Cyclophilin-like_dom_sf"/>
</dbReference>
<keyword evidence="4" id="KW-0413">Isomerase</keyword>
<dbReference type="GO" id="GO:0016018">
    <property type="term" value="F:cyclosporin A binding"/>
    <property type="evidence" value="ECO:0007669"/>
    <property type="project" value="TreeGrafter"/>
</dbReference>
<dbReference type="GO" id="GO:0006457">
    <property type="term" value="P:protein folding"/>
    <property type="evidence" value="ECO:0007669"/>
    <property type="project" value="InterPro"/>
</dbReference>
<evidence type="ECO:0000256" key="4">
    <source>
        <dbReference type="ARBA" id="ARBA00023235"/>
    </source>
</evidence>
<proteinExistence type="predicted"/>
<feature type="compositionally biased region" description="Acidic residues" evidence="5">
    <location>
        <begin position="45"/>
        <end position="61"/>
    </location>
</feature>
<evidence type="ECO:0000256" key="1">
    <source>
        <dbReference type="ARBA" id="ARBA00000971"/>
    </source>
</evidence>
<feature type="compositionally biased region" description="Basic and acidic residues" evidence="5">
    <location>
        <begin position="27"/>
        <end position="44"/>
    </location>
</feature>
<keyword evidence="3" id="KW-0697">Rotamase</keyword>
<dbReference type="FunFam" id="2.40.100.10:FF:000025">
    <property type="entry name" value="Peptidyl-prolyl cis-trans isomerase CYP19-2"/>
    <property type="match status" value="1"/>
</dbReference>
<dbReference type="PANTHER" id="PTHR11071">
    <property type="entry name" value="PEPTIDYL-PROLYL CIS-TRANS ISOMERASE"/>
    <property type="match status" value="1"/>
</dbReference>
<dbReference type="InterPro" id="IPR002130">
    <property type="entry name" value="Cyclophilin-type_PPIase_dom"/>
</dbReference>
<evidence type="ECO:0000256" key="2">
    <source>
        <dbReference type="ARBA" id="ARBA00013194"/>
    </source>
</evidence>
<protein>
    <recommendedName>
        <fullName evidence="2">peptidylprolyl isomerase</fullName>
        <ecNumber evidence="2">5.2.1.8</ecNumber>
    </recommendedName>
</protein>